<dbReference type="SUPFAM" id="SSF52402">
    <property type="entry name" value="Adenine nucleotide alpha hydrolases-like"/>
    <property type="match status" value="1"/>
</dbReference>
<comment type="caution">
    <text evidence="3">The sequence shown here is derived from an EMBL/GenBank/DDBJ whole genome shotgun (WGS) entry which is preliminary data.</text>
</comment>
<accession>A0ABD6DRQ9</accession>
<dbReference type="EMBL" id="JBHUDO010000004">
    <property type="protein sequence ID" value="MFD1647813.1"/>
    <property type="molecule type" value="Genomic_DNA"/>
</dbReference>
<evidence type="ECO:0000256" key="1">
    <source>
        <dbReference type="ARBA" id="ARBA00008791"/>
    </source>
</evidence>
<dbReference type="AlphaFoldDB" id="A0ABD6DRQ9"/>
<sequence>MYDRILLPTDGDTSTTDATRHAIDLAAATGATLSVLYVVDEDIYGAYPGDEYVHDHEGAEAGLEEAGQAELDAVRERAEDVGVAVETAMRYGHPHEEILDFVAESGTDLVVMGTKSRSGEYRQLLGSVTDRVVRLSDVPVTVVKTEAE</sequence>
<proteinExistence type="inferred from homology"/>
<evidence type="ECO:0000259" key="2">
    <source>
        <dbReference type="Pfam" id="PF00582"/>
    </source>
</evidence>
<feature type="domain" description="UspA" evidence="2">
    <location>
        <begin position="1"/>
        <end position="144"/>
    </location>
</feature>
<dbReference type="Pfam" id="PF00582">
    <property type="entry name" value="Usp"/>
    <property type="match status" value="1"/>
</dbReference>
<protein>
    <submittedName>
        <fullName evidence="3">Universal stress protein</fullName>
    </submittedName>
</protein>
<comment type="similarity">
    <text evidence="1">Belongs to the universal stress protein A family.</text>
</comment>
<dbReference type="PANTHER" id="PTHR46268:SF6">
    <property type="entry name" value="UNIVERSAL STRESS PROTEIN UP12"/>
    <property type="match status" value="1"/>
</dbReference>
<dbReference type="InterPro" id="IPR014729">
    <property type="entry name" value="Rossmann-like_a/b/a_fold"/>
</dbReference>
<gene>
    <name evidence="3" type="ORF">ACFSBL_19140</name>
</gene>
<dbReference type="Gene3D" id="3.40.50.620">
    <property type="entry name" value="HUPs"/>
    <property type="match status" value="1"/>
</dbReference>
<dbReference type="InterPro" id="IPR006015">
    <property type="entry name" value="Universal_stress_UspA"/>
</dbReference>
<evidence type="ECO:0000313" key="4">
    <source>
        <dbReference type="Proteomes" id="UP001597034"/>
    </source>
</evidence>
<dbReference type="CDD" id="cd00293">
    <property type="entry name" value="USP-like"/>
    <property type="match status" value="1"/>
</dbReference>
<dbReference type="PRINTS" id="PR01438">
    <property type="entry name" value="UNVRSLSTRESS"/>
</dbReference>
<organism evidence="3 4">
    <name type="scientific">Haloarchaeobius litoreus</name>
    <dbReference type="NCBI Taxonomy" id="755306"/>
    <lineage>
        <taxon>Archaea</taxon>
        <taxon>Methanobacteriati</taxon>
        <taxon>Methanobacteriota</taxon>
        <taxon>Stenosarchaea group</taxon>
        <taxon>Halobacteria</taxon>
        <taxon>Halobacteriales</taxon>
        <taxon>Halorubellaceae</taxon>
        <taxon>Haloarchaeobius</taxon>
    </lineage>
</organism>
<dbReference type="RefSeq" id="WP_256401709.1">
    <property type="nucleotide sequence ID" value="NZ_JANHJR010000004.1"/>
</dbReference>
<dbReference type="PANTHER" id="PTHR46268">
    <property type="entry name" value="STRESS RESPONSE PROTEIN NHAX"/>
    <property type="match status" value="1"/>
</dbReference>
<name>A0ABD6DRQ9_9EURY</name>
<evidence type="ECO:0000313" key="3">
    <source>
        <dbReference type="EMBL" id="MFD1647813.1"/>
    </source>
</evidence>
<reference evidence="3 4" key="1">
    <citation type="journal article" date="2019" name="Int. J. Syst. Evol. Microbiol.">
        <title>The Global Catalogue of Microorganisms (GCM) 10K type strain sequencing project: providing services to taxonomists for standard genome sequencing and annotation.</title>
        <authorList>
            <consortium name="The Broad Institute Genomics Platform"/>
            <consortium name="The Broad Institute Genome Sequencing Center for Infectious Disease"/>
            <person name="Wu L."/>
            <person name="Ma J."/>
        </authorList>
    </citation>
    <scope>NUCLEOTIDE SEQUENCE [LARGE SCALE GENOMIC DNA]</scope>
    <source>
        <strain evidence="3 4">CGMCC 1.10390</strain>
    </source>
</reference>
<dbReference type="InterPro" id="IPR006016">
    <property type="entry name" value="UspA"/>
</dbReference>
<keyword evidence="4" id="KW-1185">Reference proteome</keyword>
<dbReference type="Proteomes" id="UP001597034">
    <property type="component" value="Unassembled WGS sequence"/>
</dbReference>